<dbReference type="PANTHER" id="PTHR13847:SF289">
    <property type="entry name" value="GLYCINE OXIDASE"/>
    <property type="match status" value="1"/>
</dbReference>
<dbReference type="EC" id="1.4.99.-" evidence="3"/>
<feature type="domain" description="FAD dependent oxidoreductase" evidence="2">
    <location>
        <begin position="7"/>
        <end position="393"/>
    </location>
</feature>
<dbReference type="InterPro" id="IPR006076">
    <property type="entry name" value="FAD-dep_OxRdtase"/>
</dbReference>
<organism evidence="3 4">
    <name type="scientific">Rhizobium paranaense</name>
    <dbReference type="NCBI Taxonomy" id="1650438"/>
    <lineage>
        <taxon>Bacteria</taxon>
        <taxon>Pseudomonadati</taxon>
        <taxon>Pseudomonadota</taxon>
        <taxon>Alphaproteobacteria</taxon>
        <taxon>Hyphomicrobiales</taxon>
        <taxon>Rhizobiaceae</taxon>
        <taxon>Rhizobium/Agrobacterium group</taxon>
        <taxon>Rhizobium</taxon>
    </lineage>
</organism>
<dbReference type="Gene3D" id="3.30.9.10">
    <property type="entry name" value="D-Amino Acid Oxidase, subunit A, domain 2"/>
    <property type="match status" value="1"/>
</dbReference>
<dbReference type="Pfam" id="PF01266">
    <property type="entry name" value="DAO"/>
    <property type="match status" value="1"/>
</dbReference>
<reference evidence="3 4" key="1">
    <citation type="submission" date="2020-08" db="EMBL/GenBank/DDBJ databases">
        <title>Genomic Encyclopedia of Type Strains, Phase IV (KMG-V): Genome sequencing to study the core and pangenomes of soil and plant-associated prokaryotes.</title>
        <authorList>
            <person name="Whitman W."/>
        </authorList>
    </citation>
    <scope>NUCLEOTIDE SEQUENCE [LARGE SCALE GENOMIC DNA]</scope>
    <source>
        <strain evidence="3 4">SEMIA 4064</strain>
    </source>
</reference>
<evidence type="ECO:0000313" key="3">
    <source>
        <dbReference type="EMBL" id="MBB5575510.1"/>
    </source>
</evidence>
<evidence type="ECO:0000259" key="2">
    <source>
        <dbReference type="Pfam" id="PF01266"/>
    </source>
</evidence>
<dbReference type="Gene3D" id="3.50.50.60">
    <property type="entry name" value="FAD/NAD(P)-binding domain"/>
    <property type="match status" value="2"/>
</dbReference>
<dbReference type="Proteomes" id="UP000549882">
    <property type="component" value="Unassembled WGS sequence"/>
</dbReference>
<dbReference type="SUPFAM" id="SSF51971">
    <property type="entry name" value="Nucleotide-binding domain"/>
    <property type="match status" value="1"/>
</dbReference>
<name>A0A7W9D2U7_9HYPH</name>
<dbReference type="GO" id="GO:0016491">
    <property type="term" value="F:oxidoreductase activity"/>
    <property type="evidence" value="ECO:0007669"/>
    <property type="project" value="UniProtKB-KW"/>
</dbReference>
<evidence type="ECO:0000313" key="4">
    <source>
        <dbReference type="Proteomes" id="UP000549882"/>
    </source>
</evidence>
<dbReference type="InterPro" id="IPR036188">
    <property type="entry name" value="FAD/NAD-bd_sf"/>
</dbReference>
<dbReference type="EMBL" id="JACHBI010000008">
    <property type="protein sequence ID" value="MBB5575510.1"/>
    <property type="molecule type" value="Genomic_DNA"/>
</dbReference>
<dbReference type="SUPFAM" id="SSF54373">
    <property type="entry name" value="FAD-linked reductases, C-terminal domain"/>
    <property type="match status" value="1"/>
</dbReference>
<dbReference type="RefSeq" id="WP_183938798.1">
    <property type="nucleotide sequence ID" value="NZ_JACHBI010000008.1"/>
</dbReference>
<comment type="caution">
    <text evidence="3">The sequence shown here is derived from an EMBL/GenBank/DDBJ whole genome shotgun (WGS) entry which is preliminary data.</text>
</comment>
<dbReference type="PANTHER" id="PTHR13847">
    <property type="entry name" value="SARCOSINE DEHYDROGENASE-RELATED"/>
    <property type="match status" value="1"/>
</dbReference>
<sequence>MNRISTDIAVVGGGVIGLAIALRLRADGREVMIIEPNEPGSGASYGNAGTVANYAVIPVGTPSVLRNFLSLLLNPNSPLAIRTSALPTLFPWLARFAYESLPHRYRENAGQIAELVSDASSAWTEFAAEIGASNFLSAKGCLYLYHTRKAFQAACADIELRRSYGVSQELLSASEVLGLEPRLPGFEGGGLFFPKAINLSDPGEVMRLLSAAVKRVGVEFVQTSVTGMSRKQNGLRIAASPYEVHAHTVVIAAGAHSRKLAAEIGDPVQLDTERGYHVEYDMPEPPIERPVCPTAHGFYFCPLRGRLRVAGLVELGGLTAPENPQLLQALARNARRFFPELGAPSRTWLGFRPSMPNSVPVIRPSKGGKDVILAFGHGHIGLTLAPRTARLVSAILTSKGK</sequence>
<keyword evidence="1 3" id="KW-0560">Oxidoreductase</keyword>
<evidence type="ECO:0000256" key="1">
    <source>
        <dbReference type="ARBA" id="ARBA00023002"/>
    </source>
</evidence>
<dbReference type="AlphaFoldDB" id="A0A7W9D2U7"/>
<protein>
    <submittedName>
        <fullName evidence="3">D-amino-acid dehydrogenase</fullName>
        <ecNumber evidence="3">1.4.99.-</ecNumber>
    </submittedName>
</protein>
<proteinExistence type="predicted"/>
<accession>A0A7W9D2U7</accession>
<dbReference type="GO" id="GO:0005737">
    <property type="term" value="C:cytoplasm"/>
    <property type="evidence" value="ECO:0007669"/>
    <property type="project" value="TreeGrafter"/>
</dbReference>
<gene>
    <name evidence="3" type="ORF">GGD50_004145</name>
</gene>
<keyword evidence="4" id="KW-1185">Reference proteome</keyword>